<feature type="compositionally biased region" description="Basic and acidic residues" evidence="1">
    <location>
        <begin position="284"/>
        <end position="293"/>
    </location>
</feature>
<organism evidence="3 4">
    <name type="scientific">Streptomyces qinglanensis</name>
    <dbReference type="NCBI Taxonomy" id="943816"/>
    <lineage>
        <taxon>Bacteria</taxon>
        <taxon>Bacillati</taxon>
        <taxon>Actinomycetota</taxon>
        <taxon>Actinomycetes</taxon>
        <taxon>Kitasatosporales</taxon>
        <taxon>Streptomycetaceae</taxon>
        <taxon>Streptomyces</taxon>
    </lineage>
</organism>
<dbReference type="InterPro" id="IPR037185">
    <property type="entry name" value="EmrE-like"/>
</dbReference>
<dbReference type="SUPFAM" id="SSF103481">
    <property type="entry name" value="Multidrug resistance efflux transporter EmrE"/>
    <property type="match status" value="1"/>
</dbReference>
<comment type="caution">
    <text evidence="3">The sequence shown here is derived from an EMBL/GenBank/DDBJ whole genome shotgun (WGS) entry which is preliminary data.</text>
</comment>
<evidence type="ECO:0000256" key="2">
    <source>
        <dbReference type="SAM" id="Phobius"/>
    </source>
</evidence>
<dbReference type="Proteomes" id="UP000175829">
    <property type="component" value="Unassembled WGS sequence"/>
</dbReference>
<evidence type="ECO:0000313" key="3">
    <source>
        <dbReference type="EMBL" id="OEU98869.1"/>
    </source>
</evidence>
<feature type="transmembrane region" description="Helical" evidence="2">
    <location>
        <begin position="256"/>
        <end position="278"/>
    </location>
</feature>
<feature type="transmembrane region" description="Helical" evidence="2">
    <location>
        <begin position="45"/>
        <end position="64"/>
    </location>
</feature>
<name>A0A1E7K4N9_9ACTN</name>
<evidence type="ECO:0008006" key="5">
    <source>
        <dbReference type="Google" id="ProtNLM"/>
    </source>
</evidence>
<dbReference type="EMBL" id="LJGV01000022">
    <property type="protein sequence ID" value="OEU98869.1"/>
    <property type="molecule type" value="Genomic_DNA"/>
</dbReference>
<sequence length="355" mass="35090">MSALTMAVLLSLVSAVSYALAAIVQEKIASSTEPSRWRLLRSGMWWTAAALQGAGALLHVAALAQGPLTVVQPLGVLTLVLAAPLAALLGRRPVTPSAWRGIVLVSAGLAGILLLTGDTGVGSLDRGGQFLLAGCVLGLVALLAGAAAAVRRTVHGRPGGRLGALRSTALALAAGVAYGAASVFVKSLAEGWASAPLAVSVALAGLTVVLAATGLASSQASYRDGGLATPLATATVANPVVAAAAGILLLEESFRYGATGTVLALAAGALTTWGLVVLTSDSARQARTEEPGQSRRAARPGAAGTPDRADGPDRGPAAESAALRTSEAEVLGVVPGPRTSPAHPAGGRAVSLSAR</sequence>
<dbReference type="PATRIC" id="fig|943816.4.peg.2395"/>
<evidence type="ECO:0000256" key="1">
    <source>
        <dbReference type="SAM" id="MobiDB-lite"/>
    </source>
</evidence>
<feature type="transmembrane region" description="Helical" evidence="2">
    <location>
        <begin position="228"/>
        <end position="250"/>
    </location>
</feature>
<dbReference type="PANTHER" id="PTHR40761">
    <property type="entry name" value="CONSERVED INTEGRAL MEMBRANE ALANINE VALINE AND LEUCINE RICH PROTEIN-RELATED"/>
    <property type="match status" value="1"/>
</dbReference>
<feature type="transmembrane region" description="Helical" evidence="2">
    <location>
        <begin position="130"/>
        <end position="150"/>
    </location>
</feature>
<feature type="transmembrane region" description="Helical" evidence="2">
    <location>
        <begin position="162"/>
        <end position="185"/>
    </location>
</feature>
<evidence type="ECO:0000313" key="4">
    <source>
        <dbReference type="Proteomes" id="UP000175829"/>
    </source>
</evidence>
<keyword evidence="2" id="KW-0472">Membrane</keyword>
<dbReference type="NCBIfam" id="NF038012">
    <property type="entry name" value="DMT_1"/>
    <property type="match status" value="1"/>
</dbReference>
<feature type="transmembrane region" description="Helical" evidence="2">
    <location>
        <begin position="70"/>
        <end position="90"/>
    </location>
</feature>
<accession>A0A1E7K4N9</accession>
<feature type="region of interest" description="Disordered" evidence="1">
    <location>
        <begin position="284"/>
        <end position="355"/>
    </location>
</feature>
<dbReference type="RefSeq" id="WP_069991836.1">
    <property type="nucleotide sequence ID" value="NZ_LJGV01000022.1"/>
</dbReference>
<gene>
    <name evidence="3" type="ORF">AN217_14745</name>
</gene>
<feature type="transmembrane region" description="Helical" evidence="2">
    <location>
        <begin position="6"/>
        <end position="24"/>
    </location>
</feature>
<reference evidence="3 4" key="1">
    <citation type="journal article" date="2016" name="Front. Microbiol.">
        <title>Comparative Genomics Analysis of Streptomyces Species Reveals Their Adaptation to the Marine Environment and Their Diversity at the Genomic Level.</title>
        <authorList>
            <person name="Tian X."/>
            <person name="Zhang Z."/>
            <person name="Yang T."/>
            <person name="Chen M."/>
            <person name="Li J."/>
            <person name="Chen F."/>
            <person name="Yang J."/>
            <person name="Li W."/>
            <person name="Zhang B."/>
            <person name="Zhang Z."/>
            <person name="Wu J."/>
            <person name="Zhang C."/>
            <person name="Long L."/>
            <person name="Xiao J."/>
        </authorList>
    </citation>
    <scope>NUCLEOTIDE SEQUENCE [LARGE SCALE GENOMIC DNA]</scope>
    <source>
        <strain evidence="3 4">SCSIO M10379</strain>
    </source>
</reference>
<feature type="transmembrane region" description="Helical" evidence="2">
    <location>
        <begin position="197"/>
        <end position="216"/>
    </location>
</feature>
<proteinExistence type="predicted"/>
<dbReference type="PANTHER" id="PTHR40761:SF1">
    <property type="entry name" value="CONSERVED INTEGRAL MEMBRANE ALANINE VALINE AND LEUCINE RICH PROTEIN-RELATED"/>
    <property type="match status" value="1"/>
</dbReference>
<keyword evidence="2" id="KW-0812">Transmembrane</keyword>
<keyword evidence="2" id="KW-1133">Transmembrane helix</keyword>
<dbReference type="AlphaFoldDB" id="A0A1E7K4N9"/>
<feature type="transmembrane region" description="Helical" evidence="2">
    <location>
        <begin position="102"/>
        <end position="124"/>
    </location>
</feature>
<protein>
    <recommendedName>
        <fullName evidence="5">Magnesium transporter NIPA</fullName>
    </recommendedName>
</protein>